<comment type="caution">
    <text evidence="2">The sequence shown here is derived from an EMBL/GenBank/DDBJ whole genome shotgun (WGS) entry which is preliminary data.</text>
</comment>
<organism evidence="2 3">
    <name type="scientific">Austropuccinia psidii MF-1</name>
    <dbReference type="NCBI Taxonomy" id="1389203"/>
    <lineage>
        <taxon>Eukaryota</taxon>
        <taxon>Fungi</taxon>
        <taxon>Dikarya</taxon>
        <taxon>Basidiomycota</taxon>
        <taxon>Pucciniomycotina</taxon>
        <taxon>Pucciniomycetes</taxon>
        <taxon>Pucciniales</taxon>
        <taxon>Sphaerophragmiaceae</taxon>
        <taxon>Austropuccinia</taxon>
    </lineage>
</organism>
<protein>
    <submittedName>
        <fullName evidence="2">Uncharacterized protein</fullName>
    </submittedName>
</protein>
<gene>
    <name evidence="2" type="ORF">O181_120754</name>
</gene>
<reference evidence="2" key="1">
    <citation type="submission" date="2021-03" db="EMBL/GenBank/DDBJ databases">
        <title>Draft genome sequence of rust myrtle Austropuccinia psidii MF-1, a brazilian biotype.</title>
        <authorList>
            <person name="Quecine M.C."/>
            <person name="Pachon D.M.R."/>
            <person name="Bonatelli M.L."/>
            <person name="Correr F.H."/>
            <person name="Franceschini L.M."/>
            <person name="Leite T.F."/>
            <person name="Margarido G.R.A."/>
            <person name="Almeida C.A."/>
            <person name="Ferrarezi J.A."/>
            <person name="Labate C.A."/>
        </authorList>
    </citation>
    <scope>NUCLEOTIDE SEQUENCE</scope>
    <source>
        <strain evidence="2">MF-1</strain>
    </source>
</reference>
<dbReference type="AlphaFoldDB" id="A0A9Q3KH94"/>
<dbReference type="EMBL" id="AVOT02108982">
    <property type="protein sequence ID" value="MBW0581039.1"/>
    <property type="molecule type" value="Genomic_DNA"/>
</dbReference>
<evidence type="ECO:0000313" key="3">
    <source>
        <dbReference type="Proteomes" id="UP000765509"/>
    </source>
</evidence>
<evidence type="ECO:0000256" key="1">
    <source>
        <dbReference type="SAM" id="MobiDB-lite"/>
    </source>
</evidence>
<name>A0A9Q3KH94_9BASI</name>
<proteinExistence type="predicted"/>
<sequence length="122" mass="13971">MEIKKGWDLRRKFRLLEVMAARIKENNAPIQAIEGQWSQKEENWIPSGSQGVVSQLNSPVAFNNPKYNKSVAKSHNYYQSQVFSRRRQGSKAGTRVLSARGRKSQKHNLEAVVISERSSQEQ</sequence>
<keyword evidence="3" id="KW-1185">Reference proteome</keyword>
<accession>A0A9Q3KH94</accession>
<evidence type="ECO:0000313" key="2">
    <source>
        <dbReference type="EMBL" id="MBW0581039.1"/>
    </source>
</evidence>
<feature type="region of interest" description="Disordered" evidence="1">
    <location>
        <begin position="82"/>
        <end position="122"/>
    </location>
</feature>
<dbReference type="Proteomes" id="UP000765509">
    <property type="component" value="Unassembled WGS sequence"/>
</dbReference>